<evidence type="ECO:0000313" key="3">
    <source>
        <dbReference type="Proteomes" id="UP000799444"/>
    </source>
</evidence>
<organism evidence="2 3">
    <name type="scientific">Polyplosphaeria fusca</name>
    <dbReference type="NCBI Taxonomy" id="682080"/>
    <lineage>
        <taxon>Eukaryota</taxon>
        <taxon>Fungi</taxon>
        <taxon>Dikarya</taxon>
        <taxon>Ascomycota</taxon>
        <taxon>Pezizomycotina</taxon>
        <taxon>Dothideomycetes</taxon>
        <taxon>Pleosporomycetidae</taxon>
        <taxon>Pleosporales</taxon>
        <taxon>Tetraplosphaeriaceae</taxon>
        <taxon>Polyplosphaeria</taxon>
    </lineage>
</organism>
<protein>
    <recommendedName>
        <fullName evidence="4">Ubiquitin 3 binding protein But2 C-terminal domain-containing protein</fullName>
    </recommendedName>
</protein>
<feature type="chain" id="PRO_5040516359" description="Ubiquitin 3 binding protein But2 C-terminal domain-containing protein" evidence="1">
    <location>
        <begin position="16"/>
        <end position="225"/>
    </location>
</feature>
<name>A0A9P4QM16_9PLEO</name>
<gene>
    <name evidence="2" type="ORF">EJ04DRAFT_557484</name>
</gene>
<dbReference type="AlphaFoldDB" id="A0A9P4QM16"/>
<feature type="signal peptide" evidence="1">
    <location>
        <begin position="1"/>
        <end position="15"/>
    </location>
</feature>
<dbReference type="Proteomes" id="UP000799444">
    <property type="component" value="Unassembled WGS sequence"/>
</dbReference>
<keyword evidence="1" id="KW-0732">Signal</keyword>
<sequence length="225" mass="24487">MLLNALFLLAALAQARSISRRQDDPPPFPGTEVNGTITSFSVLEGNGCPAGTYKTQPIELGKALNTYVDFDSFVYNTNTSPSSLNCGLSIDFEFTYPDDGIANLFISTISSVEGKYDEASDNKDTIFVDEHLISVHIDGEEDLEFPVTVSVLRASTQELNVGANIFPTGTPGELGIGSYKSNFEIYTVEGPGEFLVYRIAIGFGLYELTSLQDDTVVRTVGQRRL</sequence>
<evidence type="ECO:0000256" key="1">
    <source>
        <dbReference type="SAM" id="SignalP"/>
    </source>
</evidence>
<dbReference type="EMBL" id="ML996341">
    <property type="protein sequence ID" value="KAF2727301.1"/>
    <property type="molecule type" value="Genomic_DNA"/>
</dbReference>
<dbReference type="OrthoDB" id="3771832at2759"/>
<evidence type="ECO:0008006" key="4">
    <source>
        <dbReference type="Google" id="ProtNLM"/>
    </source>
</evidence>
<reference evidence="2" key="1">
    <citation type="journal article" date="2020" name="Stud. Mycol.">
        <title>101 Dothideomycetes genomes: a test case for predicting lifestyles and emergence of pathogens.</title>
        <authorList>
            <person name="Haridas S."/>
            <person name="Albert R."/>
            <person name="Binder M."/>
            <person name="Bloem J."/>
            <person name="Labutti K."/>
            <person name="Salamov A."/>
            <person name="Andreopoulos B."/>
            <person name="Baker S."/>
            <person name="Barry K."/>
            <person name="Bills G."/>
            <person name="Bluhm B."/>
            <person name="Cannon C."/>
            <person name="Castanera R."/>
            <person name="Culley D."/>
            <person name="Daum C."/>
            <person name="Ezra D."/>
            <person name="Gonzalez J."/>
            <person name="Henrissat B."/>
            <person name="Kuo A."/>
            <person name="Liang C."/>
            <person name="Lipzen A."/>
            <person name="Lutzoni F."/>
            <person name="Magnuson J."/>
            <person name="Mondo S."/>
            <person name="Nolan M."/>
            <person name="Ohm R."/>
            <person name="Pangilinan J."/>
            <person name="Park H.-J."/>
            <person name="Ramirez L."/>
            <person name="Alfaro M."/>
            <person name="Sun H."/>
            <person name="Tritt A."/>
            <person name="Yoshinaga Y."/>
            <person name="Zwiers L.-H."/>
            <person name="Turgeon B."/>
            <person name="Goodwin S."/>
            <person name="Spatafora J."/>
            <person name="Crous P."/>
            <person name="Grigoriev I."/>
        </authorList>
    </citation>
    <scope>NUCLEOTIDE SEQUENCE</scope>
    <source>
        <strain evidence="2">CBS 125425</strain>
    </source>
</reference>
<proteinExistence type="predicted"/>
<accession>A0A9P4QM16</accession>
<keyword evidence="3" id="KW-1185">Reference proteome</keyword>
<evidence type="ECO:0000313" key="2">
    <source>
        <dbReference type="EMBL" id="KAF2727301.1"/>
    </source>
</evidence>
<comment type="caution">
    <text evidence="2">The sequence shown here is derived from an EMBL/GenBank/DDBJ whole genome shotgun (WGS) entry which is preliminary data.</text>
</comment>